<keyword evidence="3" id="KW-0560">Oxidoreductase</keyword>
<evidence type="ECO:0000256" key="6">
    <source>
        <dbReference type="SAM" id="Phobius"/>
    </source>
</evidence>
<keyword evidence="6" id="KW-0472">Membrane</keyword>
<evidence type="ECO:0000256" key="2">
    <source>
        <dbReference type="ARBA" id="ARBA00022729"/>
    </source>
</evidence>
<evidence type="ECO:0000256" key="3">
    <source>
        <dbReference type="ARBA" id="ARBA00023002"/>
    </source>
</evidence>
<dbReference type="PROSITE" id="PS51352">
    <property type="entry name" value="THIOREDOXIN_2"/>
    <property type="match status" value="1"/>
</dbReference>
<dbReference type="InterPro" id="IPR036249">
    <property type="entry name" value="Thioredoxin-like_sf"/>
</dbReference>
<keyword evidence="5" id="KW-0676">Redox-active center</keyword>
<evidence type="ECO:0000256" key="4">
    <source>
        <dbReference type="ARBA" id="ARBA00023157"/>
    </source>
</evidence>
<dbReference type="SUPFAM" id="SSF52833">
    <property type="entry name" value="Thioredoxin-like"/>
    <property type="match status" value="1"/>
</dbReference>
<dbReference type="GO" id="GO:0016491">
    <property type="term" value="F:oxidoreductase activity"/>
    <property type="evidence" value="ECO:0007669"/>
    <property type="project" value="UniProtKB-KW"/>
</dbReference>
<dbReference type="Proteomes" id="UP000229370">
    <property type="component" value="Unassembled WGS sequence"/>
</dbReference>
<dbReference type="PANTHER" id="PTHR13887">
    <property type="entry name" value="GLUTATHIONE S-TRANSFERASE KAPPA"/>
    <property type="match status" value="1"/>
</dbReference>
<name>A0A2M8GMX1_9BACT</name>
<keyword evidence="4" id="KW-1015">Disulfide bond</keyword>
<dbReference type="Pfam" id="PF13462">
    <property type="entry name" value="Thioredoxin_4"/>
    <property type="match status" value="1"/>
</dbReference>
<feature type="transmembrane region" description="Helical" evidence="6">
    <location>
        <begin position="6"/>
        <end position="27"/>
    </location>
</feature>
<dbReference type="PANTHER" id="PTHR13887:SF14">
    <property type="entry name" value="DISULFIDE BOND FORMATION PROTEIN D"/>
    <property type="match status" value="1"/>
</dbReference>
<feature type="domain" description="Thioredoxin" evidence="7">
    <location>
        <begin position="36"/>
        <end position="222"/>
    </location>
</feature>
<proteinExistence type="inferred from homology"/>
<evidence type="ECO:0000256" key="5">
    <source>
        <dbReference type="ARBA" id="ARBA00023284"/>
    </source>
</evidence>
<reference evidence="9" key="1">
    <citation type="submission" date="2017-09" db="EMBL/GenBank/DDBJ databases">
        <title>Depth-based differentiation of microbial function through sediment-hosted aquifers and enrichment of novel symbionts in the deep terrestrial subsurface.</title>
        <authorList>
            <person name="Probst A.J."/>
            <person name="Ladd B."/>
            <person name="Jarett J.K."/>
            <person name="Geller-Mcgrath D.E."/>
            <person name="Sieber C.M.K."/>
            <person name="Emerson J.B."/>
            <person name="Anantharaman K."/>
            <person name="Thomas B.C."/>
            <person name="Malmstrom R."/>
            <person name="Stieglmeier M."/>
            <person name="Klingl A."/>
            <person name="Woyke T."/>
            <person name="Ryan C.M."/>
            <person name="Banfield J.F."/>
        </authorList>
    </citation>
    <scope>NUCLEOTIDE SEQUENCE [LARGE SCALE GENOMIC DNA]</scope>
</reference>
<keyword evidence="6" id="KW-1133">Transmembrane helix</keyword>
<keyword evidence="6" id="KW-0812">Transmembrane</keyword>
<accession>A0A2M8GMX1</accession>
<dbReference type="InterPro" id="IPR013766">
    <property type="entry name" value="Thioredoxin_domain"/>
</dbReference>
<protein>
    <submittedName>
        <fullName evidence="8">Disulfide bond formation protein DsbA</fullName>
    </submittedName>
</protein>
<gene>
    <name evidence="8" type="ORF">CO007_02355</name>
</gene>
<comment type="similarity">
    <text evidence="1">Belongs to the thioredoxin family. DsbA subfamily.</text>
</comment>
<dbReference type="AlphaFoldDB" id="A0A2M8GMX1"/>
<dbReference type="EMBL" id="PFQK01000042">
    <property type="protein sequence ID" value="PJC81920.1"/>
    <property type="molecule type" value="Genomic_DNA"/>
</dbReference>
<evidence type="ECO:0000313" key="9">
    <source>
        <dbReference type="Proteomes" id="UP000229370"/>
    </source>
</evidence>
<evidence type="ECO:0000313" key="8">
    <source>
        <dbReference type="EMBL" id="PJC81920.1"/>
    </source>
</evidence>
<comment type="caution">
    <text evidence="8">The sequence shown here is derived from an EMBL/GenBank/DDBJ whole genome shotgun (WGS) entry which is preliminary data.</text>
</comment>
<dbReference type="InterPro" id="IPR012336">
    <property type="entry name" value="Thioredoxin-like_fold"/>
</dbReference>
<keyword evidence="2" id="KW-0732">Signal</keyword>
<sequence>MKKNKSIGNALVIVFILIIVLGGYSFFRLRFLSKERSAAVTVPPVSAEDHILGSKDARLVLIEYSDLECPYCKNFHQTMQQIMKEYGDKVAWVYRSYPLSFHQNAKKEAEAAECAAELGGNEAFWKYIDTIYERTSSNGTGFALAKLTPLAKEIGLNEDKFKQCLDSGKYAQYVQRVEAGGVKAGIQGTPGTIIIANNGKKDIIPGALPYDRVKAQLDALLK</sequence>
<evidence type="ECO:0000259" key="7">
    <source>
        <dbReference type="PROSITE" id="PS51352"/>
    </source>
</evidence>
<evidence type="ECO:0000256" key="1">
    <source>
        <dbReference type="ARBA" id="ARBA00005791"/>
    </source>
</evidence>
<organism evidence="8 9">
    <name type="scientific">Candidatus Roizmanbacteria bacterium CG_4_8_14_3_um_filter_36_10</name>
    <dbReference type="NCBI Taxonomy" id="1974834"/>
    <lineage>
        <taxon>Bacteria</taxon>
        <taxon>Candidatus Roizmaniibacteriota</taxon>
    </lineage>
</organism>
<dbReference type="Gene3D" id="3.40.30.10">
    <property type="entry name" value="Glutaredoxin"/>
    <property type="match status" value="1"/>
</dbReference>